<dbReference type="RefSeq" id="WP_029427359.1">
    <property type="nucleotide sequence ID" value="NZ_CP012801.1"/>
</dbReference>
<accession>A0A0P0G3E0</accession>
<evidence type="ECO:0000313" key="1">
    <source>
        <dbReference type="EMBL" id="ALJ60983.1"/>
    </source>
</evidence>
<name>A0A0P0G3E0_9BACE</name>
<proteinExistence type="predicted"/>
<dbReference type="Proteomes" id="UP000061809">
    <property type="component" value="Chromosome"/>
</dbReference>
<protein>
    <submittedName>
        <fullName evidence="1">Uncharacterized protein</fullName>
    </submittedName>
</protein>
<dbReference type="EMBL" id="CP012801">
    <property type="protein sequence ID" value="ALJ60983.1"/>
    <property type="molecule type" value="Genomic_DNA"/>
</dbReference>
<organism evidence="1 2">
    <name type="scientific">Bacteroides cellulosilyticus</name>
    <dbReference type="NCBI Taxonomy" id="246787"/>
    <lineage>
        <taxon>Bacteria</taxon>
        <taxon>Pseudomonadati</taxon>
        <taxon>Bacteroidota</taxon>
        <taxon>Bacteroidia</taxon>
        <taxon>Bacteroidales</taxon>
        <taxon>Bacteroidaceae</taxon>
        <taxon>Bacteroides</taxon>
    </lineage>
</organism>
<evidence type="ECO:0000313" key="2">
    <source>
        <dbReference type="Proteomes" id="UP000061809"/>
    </source>
</evidence>
<gene>
    <name evidence="1" type="ORF">BcellWH2_03761</name>
</gene>
<dbReference type="AlphaFoldDB" id="A0A0P0G3E0"/>
<reference evidence="1 2" key="1">
    <citation type="journal article" date="2015" name="Science">
        <title>Genetic determinants of in vivo fitness and diet responsiveness in multiple human gut Bacteroides.</title>
        <authorList>
            <person name="Wu M."/>
            <person name="McNulty N.P."/>
            <person name="Rodionov D.A."/>
            <person name="Khoroshkin M.S."/>
            <person name="Griffin N.W."/>
            <person name="Cheng J."/>
            <person name="Latreille P."/>
            <person name="Kerstetter R.A."/>
            <person name="Terrapon N."/>
            <person name="Henrissat B."/>
            <person name="Osterman A.L."/>
            <person name="Gordon J.I."/>
        </authorList>
    </citation>
    <scope>NUCLEOTIDE SEQUENCE [LARGE SCALE GENOMIC DNA]</scope>
    <source>
        <strain evidence="1 2">WH2</strain>
    </source>
</reference>
<dbReference type="KEGG" id="bcel:BcellWH2_03761"/>
<dbReference type="PATRIC" id="fig|246787.4.peg.3893"/>
<sequence length="243" mass="28741">MIHDEAIKELFKEYNKADKKHYTDTFLSTMSSACWNSCLYVYATMKTFPLHSFKLLVDENHNLKPCPICSSFYEENMGNIEEYFPIETNTNDIFERLFVLRETNRTMGNSPADSDILIFIEIMKHLQQAEGNMKIRDIHKSLKKSSFFKQWKKNNIEADYKLQAILETLGVCGILHTEKHTEPFYKYINLAVAPRSSHDSDWQYPVDFWKGKNGIDWIAFHHWFGEYEEIKNEIVLITRKEND</sequence>